<evidence type="ECO:0000256" key="1">
    <source>
        <dbReference type="SAM" id="Coils"/>
    </source>
</evidence>
<comment type="caution">
    <text evidence="3">The sequence shown here is derived from an EMBL/GenBank/DDBJ whole genome shotgun (WGS) entry which is preliminary data.</text>
</comment>
<evidence type="ECO:0000313" key="3">
    <source>
        <dbReference type="EMBL" id="KAE9446046.1"/>
    </source>
</evidence>
<accession>A0A6A4KAY7</accession>
<feature type="non-terminal residue" evidence="3">
    <location>
        <position position="540"/>
    </location>
</feature>
<feature type="compositionally biased region" description="Polar residues" evidence="2">
    <location>
        <begin position="106"/>
        <end position="117"/>
    </location>
</feature>
<feature type="non-terminal residue" evidence="3">
    <location>
        <position position="1"/>
    </location>
</feature>
<proteinExistence type="predicted"/>
<sequence length="540" mass="60007">MWCEDVTRDVNIQVSRTPTCRCSAGPCRMDPSRRFFVCPIKKGQGACSFVQPVVSTNNFVDERLLDSTNDFLDDTLLDAALDLLEDQLVEATNDIWDGCPSSPPSTLTSCGDASPSSRDMVEEGNSSHQGMEIESPVVDTPEHPQKLGTSFELLRPERVSLVDSQDQEDMPEEPLRRNCKRLRHGDPKVDSLVIDSASDCWDMPQSKSTSLTTEKALRPCILTSGALIRQRQVKFLGQISSAGASLPGGASCLCFMVSFCSVLYMATCFFASSLTTSRELLADYCVDSSAINEMLGINFKGVFPCFDPISLPQDANIPFEIRSPSPVESGKQYLLAPFEPSAALLSETSGLKSPPKHFQGKTMKELVMDKFKQAAASFQEELLIILESMDFHDHASMLEESCSVFGALERLMVDYEPFKERVMKYIGSAESLARLELSIDNATGLPGSFSIHLRYLEQEASRLKDMLCRVEEELACCKVDNMEIDTRFNEIAEDKLQLELNLQALFNEAEEAKKVCQRREAERSAVKASFEEARSELQQS</sequence>
<dbReference type="OrthoDB" id="2425403at2759"/>
<feature type="coiled-coil region" evidence="1">
    <location>
        <begin position="495"/>
        <end position="522"/>
    </location>
</feature>
<name>A0A6A4KAY7_9ERIC</name>
<gene>
    <name evidence="3" type="ORF">C3L33_22073</name>
</gene>
<reference evidence="3" key="1">
    <citation type="journal article" date="2019" name="Genome Biol. Evol.">
        <title>The Rhododendron genome and chromosomal organization provide insight into shared whole-genome duplications across the heath family (Ericaceae).</title>
        <authorList>
            <person name="Soza V.L."/>
            <person name="Lindsley D."/>
            <person name="Waalkes A."/>
            <person name="Ramage E."/>
            <person name="Patwardhan R.P."/>
            <person name="Burton J.N."/>
            <person name="Adey A."/>
            <person name="Kumar A."/>
            <person name="Qiu R."/>
            <person name="Shendure J."/>
            <person name="Hall B."/>
        </authorList>
    </citation>
    <scope>NUCLEOTIDE SEQUENCE</scope>
    <source>
        <strain evidence="3">RSF 1966-606</strain>
    </source>
</reference>
<keyword evidence="1" id="KW-0175">Coiled coil</keyword>
<dbReference type="EMBL" id="QEFC01003985">
    <property type="protein sequence ID" value="KAE9446046.1"/>
    <property type="molecule type" value="Genomic_DNA"/>
</dbReference>
<dbReference type="AlphaFoldDB" id="A0A6A4KAY7"/>
<evidence type="ECO:0000256" key="2">
    <source>
        <dbReference type="SAM" id="MobiDB-lite"/>
    </source>
</evidence>
<feature type="region of interest" description="Disordered" evidence="2">
    <location>
        <begin position="97"/>
        <end position="130"/>
    </location>
</feature>
<organism evidence="3">
    <name type="scientific">Rhododendron williamsianum</name>
    <dbReference type="NCBI Taxonomy" id="262921"/>
    <lineage>
        <taxon>Eukaryota</taxon>
        <taxon>Viridiplantae</taxon>
        <taxon>Streptophyta</taxon>
        <taxon>Embryophyta</taxon>
        <taxon>Tracheophyta</taxon>
        <taxon>Spermatophyta</taxon>
        <taxon>Magnoliopsida</taxon>
        <taxon>eudicotyledons</taxon>
        <taxon>Gunneridae</taxon>
        <taxon>Pentapetalae</taxon>
        <taxon>asterids</taxon>
        <taxon>Ericales</taxon>
        <taxon>Ericaceae</taxon>
        <taxon>Ericoideae</taxon>
        <taxon>Rhodoreae</taxon>
        <taxon>Rhododendron</taxon>
    </lineage>
</organism>
<protein>
    <submittedName>
        <fullName evidence="3">Uncharacterized protein</fullName>
    </submittedName>
</protein>